<proteinExistence type="predicted"/>
<sequence>MKKFLLLVVLLSIVITSAFAVPYYDKGNQMFSFTLGTSFPTFTYFFEDNEFRAGLGEGNTGAKVGGYGAISYQVFNSPTSAIGGEIGYDFNFSASNMLFTAVPFYAKYSFFPVQGQLDLPISFGLGGAYIKYNDASLMTLFANMQVGLTWYPGDHWGFGLTTGLWLIPEFNYDDALKQDNALAGFIPLTLSITYRQ</sequence>
<protein>
    <recommendedName>
        <fullName evidence="2">Outer membrane protein beta-barrel domain-containing protein</fullName>
    </recommendedName>
</protein>
<evidence type="ECO:0008006" key="2">
    <source>
        <dbReference type="Google" id="ProtNLM"/>
    </source>
</evidence>
<comment type="caution">
    <text evidence="1">The sequence shown here is derived from an EMBL/GenBank/DDBJ whole genome shotgun (WGS) entry which is preliminary data.</text>
</comment>
<organism evidence="1">
    <name type="scientific">bioreactor metagenome</name>
    <dbReference type="NCBI Taxonomy" id="1076179"/>
    <lineage>
        <taxon>unclassified sequences</taxon>
        <taxon>metagenomes</taxon>
        <taxon>ecological metagenomes</taxon>
    </lineage>
</organism>
<dbReference type="NCBIfam" id="NF047328">
    <property type="entry name" value="OMP_TP0733"/>
    <property type="match status" value="1"/>
</dbReference>
<reference evidence="1" key="1">
    <citation type="submission" date="2019-08" db="EMBL/GenBank/DDBJ databases">
        <authorList>
            <person name="Kucharzyk K."/>
            <person name="Murdoch R.W."/>
            <person name="Higgins S."/>
            <person name="Loffler F."/>
        </authorList>
    </citation>
    <scope>NUCLEOTIDE SEQUENCE</scope>
</reference>
<gene>
    <name evidence="1" type="ORF">SDC9_174184</name>
</gene>
<dbReference type="AlphaFoldDB" id="A0A645GLM3"/>
<accession>A0A645GLM3</accession>
<name>A0A645GLM3_9ZZZZ</name>
<evidence type="ECO:0000313" key="1">
    <source>
        <dbReference type="EMBL" id="MPN26759.1"/>
    </source>
</evidence>
<dbReference type="EMBL" id="VSSQ01076395">
    <property type="protein sequence ID" value="MPN26759.1"/>
    <property type="molecule type" value="Genomic_DNA"/>
</dbReference>